<dbReference type="InterPro" id="IPR012466">
    <property type="entry name" value="NECAP_PHear"/>
</dbReference>
<feature type="domain" description="NECAP PHear" evidence="2">
    <location>
        <begin position="7"/>
        <end position="171"/>
    </location>
</feature>
<feature type="region of interest" description="Disordered" evidence="1">
    <location>
        <begin position="135"/>
        <end position="203"/>
    </location>
</feature>
<keyword evidence="4" id="KW-1185">Reference proteome</keyword>
<dbReference type="GO" id="GO:0006897">
    <property type="term" value="P:endocytosis"/>
    <property type="evidence" value="ECO:0007669"/>
    <property type="project" value="InterPro"/>
</dbReference>
<dbReference type="Pfam" id="PF07933">
    <property type="entry name" value="DUF1681"/>
    <property type="match status" value="1"/>
</dbReference>
<evidence type="ECO:0000313" key="3">
    <source>
        <dbReference type="EMBL" id="MBW0566949.1"/>
    </source>
</evidence>
<dbReference type="FunFam" id="2.30.29.30:FF:000403">
    <property type="entry name" value="Unplaced genomic scaffold supercont1.125, whole genome shotgun sequence"/>
    <property type="match status" value="1"/>
</dbReference>
<evidence type="ECO:0000256" key="1">
    <source>
        <dbReference type="SAM" id="MobiDB-lite"/>
    </source>
</evidence>
<dbReference type="Gene3D" id="2.30.29.30">
    <property type="entry name" value="Pleckstrin-homology domain (PH domain)/Phosphotyrosine-binding domain (PTB)"/>
    <property type="match status" value="1"/>
</dbReference>
<dbReference type="PANTHER" id="PTHR12847:SF9">
    <property type="entry name" value="NECAP-LIKE PROTEIN CG9132"/>
    <property type="match status" value="1"/>
</dbReference>
<dbReference type="InterPro" id="IPR011993">
    <property type="entry name" value="PH-like_dom_sf"/>
</dbReference>
<dbReference type="OrthoDB" id="10265489at2759"/>
<evidence type="ECO:0000259" key="2">
    <source>
        <dbReference type="Pfam" id="PF07933"/>
    </source>
</evidence>
<dbReference type="SUPFAM" id="SSF50729">
    <property type="entry name" value="PH domain-like"/>
    <property type="match status" value="1"/>
</dbReference>
<gene>
    <name evidence="3" type="ORF">O181_106664</name>
</gene>
<dbReference type="PANTHER" id="PTHR12847">
    <property type="entry name" value="ATP-BINDING CASSETTE ABC TRANSPORTER-RELATED"/>
    <property type="match status" value="1"/>
</dbReference>
<feature type="compositionally biased region" description="Polar residues" evidence="1">
    <location>
        <begin position="175"/>
        <end position="192"/>
    </location>
</feature>
<proteinExistence type="predicted"/>
<accession>A0A9Q3JSK2</accession>
<dbReference type="EMBL" id="AVOT02079971">
    <property type="protein sequence ID" value="MBW0566949.1"/>
    <property type="molecule type" value="Genomic_DNA"/>
</dbReference>
<dbReference type="GO" id="GO:0030125">
    <property type="term" value="C:clathrin vesicle coat"/>
    <property type="evidence" value="ECO:0007669"/>
    <property type="project" value="TreeGrafter"/>
</dbReference>
<dbReference type="Proteomes" id="UP000765509">
    <property type="component" value="Unassembled WGS sequence"/>
</dbReference>
<protein>
    <recommendedName>
        <fullName evidence="2">NECAP PHear domain-containing protein</fullName>
    </recommendedName>
</protein>
<feature type="compositionally biased region" description="Pro residues" evidence="1">
    <location>
        <begin position="194"/>
        <end position="203"/>
    </location>
</feature>
<organism evidence="3 4">
    <name type="scientific">Austropuccinia psidii MF-1</name>
    <dbReference type="NCBI Taxonomy" id="1389203"/>
    <lineage>
        <taxon>Eukaryota</taxon>
        <taxon>Fungi</taxon>
        <taxon>Dikarya</taxon>
        <taxon>Basidiomycota</taxon>
        <taxon>Pucciniomycotina</taxon>
        <taxon>Pucciniomycetes</taxon>
        <taxon>Pucciniales</taxon>
        <taxon>Sphaerophragmiaceae</taxon>
        <taxon>Austropuccinia</taxon>
    </lineage>
</organism>
<evidence type="ECO:0000313" key="4">
    <source>
        <dbReference type="Proteomes" id="UP000765509"/>
    </source>
</evidence>
<reference evidence="3" key="1">
    <citation type="submission" date="2021-03" db="EMBL/GenBank/DDBJ databases">
        <title>Draft genome sequence of rust myrtle Austropuccinia psidii MF-1, a brazilian biotype.</title>
        <authorList>
            <person name="Quecine M.C."/>
            <person name="Pachon D.M.R."/>
            <person name="Bonatelli M.L."/>
            <person name="Correr F.H."/>
            <person name="Franceschini L.M."/>
            <person name="Leite T.F."/>
            <person name="Margarido G.R.A."/>
            <person name="Almeida C.A."/>
            <person name="Ferrarezi J.A."/>
            <person name="Labate C.A."/>
        </authorList>
    </citation>
    <scope>NUCLEOTIDE SEQUENCE</scope>
    <source>
        <strain evidence="3">MF-1</strain>
    </source>
</reference>
<sequence>MDVQDDYESVLWVGRECYVYRLPPRTSTAGYKAAEWGDMEAFLWKGRLRVIEKGTSTPSKCFIQMEDPDSGELFANCPYSLDGKAVEPVLDSSRYYVVRVEDASTGQRAFLGMGFPDRSDSFDFNVSLQDWAKRQRVSENSTGSSSSPHIPPGPKRDFSLKEGQTISINIGGRSTGQATKKNPPSNTFNSSIPPLLPPPPRGS</sequence>
<comment type="caution">
    <text evidence="3">The sequence shown here is derived from an EMBL/GenBank/DDBJ whole genome shotgun (WGS) entry which is preliminary data.</text>
</comment>
<dbReference type="CDD" id="cd13228">
    <property type="entry name" value="PHear_NECAP"/>
    <property type="match status" value="1"/>
</dbReference>
<name>A0A9Q3JSK2_9BASI</name>
<dbReference type="AlphaFoldDB" id="A0A9Q3JSK2"/>